<dbReference type="GO" id="GO:0005829">
    <property type="term" value="C:cytosol"/>
    <property type="evidence" value="ECO:0007669"/>
    <property type="project" value="TreeGrafter"/>
</dbReference>
<organism evidence="9 10">
    <name type="scientific">Halalkalibacillus sediminis</name>
    <dbReference type="NCBI Taxonomy" id="2018042"/>
    <lineage>
        <taxon>Bacteria</taxon>
        <taxon>Bacillati</taxon>
        <taxon>Bacillota</taxon>
        <taxon>Bacilli</taxon>
        <taxon>Bacillales</taxon>
        <taxon>Bacillaceae</taxon>
        <taxon>Halalkalibacillus</taxon>
    </lineage>
</organism>
<comment type="function">
    <text evidence="1 8">Binds directly to 16S ribosomal RNA.</text>
</comment>
<evidence type="ECO:0000313" key="10">
    <source>
        <dbReference type="Proteomes" id="UP000243524"/>
    </source>
</evidence>
<protein>
    <recommendedName>
        <fullName evidence="7 8">Small ribosomal subunit protein bS20</fullName>
    </recommendedName>
</protein>
<dbReference type="InterPro" id="IPR036510">
    <property type="entry name" value="Ribosomal_bS20_sf"/>
</dbReference>
<evidence type="ECO:0000256" key="5">
    <source>
        <dbReference type="ARBA" id="ARBA00022980"/>
    </source>
</evidence>
<comment type="caution">
    <text evidence="9">The sequence shown here is derived from an EMBL/GenBank/DDBJ whole genome shotgun (WGS) entry which is preliminary data.</text>
</comment>
<keyword evidence="6 8" id="KW-0687">Ribonucleoprotein</keyword>
<dbReference type="EMBL" id="PJNH01000001">
    <property type="protein sequence ID" value="PKR79049.1"/>
    <property type="molecule type" value="Genomic_DNA"/>
</dbReference>
<keyword evidence="3 8" id="KW-0699">rRNA-binding</keyword>
<proteinExistence type="inferred from homology"/>
<name>A0A2I0QXK5_9BACI</name>
<dbReference type="HAMAP" id="MF_00500">
    <property type="entry name" value="Ribosomal_bS20"/>
    <property type="match status" value="1"/>
</dbReference>
<keyword evidence="10" id="KW-1185">Reference proteome</keyword>
<dbReference type="GO" id="GO:0015935">
    <property type="term" value="C:small ribosomal subunit"/>
    <property type="evidence" value="ECO:0007669"/>
    <property type="project" value="TreeGrafter"/>
</dbReference>
<evidence type="ECO:0000256" key="2">
    <source>
        <dbReference type="ARBA" id="ARBA00007634"/>
    </source>
</evidence>
<evidence type="ECO:0000256" key="1">
    <source>
        <dbReference type="ARBA" id="ARBA00003134"/>
    </source>
</evidence>
<keyword evidence="4 8" id="KW-0694">RNA-binding</keyword>
<dbReference type="Gene3D" id="1.20.58.110">
    <property type="entry name" value="Ribosomal protein S20"/>
    <property type="match status" value="1"/>
</dbReference>
<dbReference type="Pfam" id="PF01649">
    <property type="entry name" value="Ribosomal_S20p"/>
    <property type="match status" value="1"/>
</dbReference>
<dbReference type="RefSeq" id="WP_101330793.1">
    <property type="nucleotide sequence ID" value="NZ_PJNH01000001.1"/>
</dbReference>
<dbReference type="AlphaFoldDB" id="A0A2I0QXK5"/>
<evidence type="ECO:0000256" key="4">
    <source>
        <dbReference type="ARBA" id="ARBA00022884"/>
    </source>
</evidence>
<evidence type="ECO:0000256" key="3">
    <source>
        <dbReference type="ARBA" id="ARBA00022730"/>
    </source>
</evidence>
<comment type="similarity">
    <text evidence="2 8">Belongs to the bacterial ribosomal protein bS20 family.</text>
</comment>
<keyword evidence="5 8" id="KW-0689">Ribosomal protein</keyword>
<reference evidence="9 10" key="1">
    <citation type="submission" date="2017-06" db="EMBL/GenBank/DDBJ databases">
        <title>the draft geome sequence of Illustriluteabacillus marina B3227.</title>
        <authorList>
            <person name="He R.-H."/>
            <person name="Du Z.-J."/>
        </authorList>
    </citation>
    <scope>NUCLEOTIDE SEQUENCE [LARGE SCALE GENOMIC DNA]</scope>
    <source>
        <strain evidence="9 10">B3227</strain>
    </source>
</reference>
<evidence type="ECO:0000256" key="6">
    <source>
        <dbReference type="ARBA" id="ARBA00023274"/>
    </source>
</evidence>
<dbReference type="GO" id="GO:0070181">
    <property type="term" value="F:small ribosomal subunit rRNA binding"/>
    <property type="evidence" value="ECO:0007669"/>
    <property type="project" value="TreeGrafter"/>
</dbReference>
<dbReference type="Proteomes" id="UP000243524">
    <property type="component" value="Unassembled WGS sequence"/>
</dbReference>
<accession>A0A2I0QXK5</accession>
<evidence type="ECO:0000256" key="7">
    <source>
        <dbReference type="ARBA" id="ARBA00035136"/>
    </source>
</evidence>
<dbReference type="GO" id="GO:0003735">
    <property type="term" value="F:structural constituent of ribosome"/>
    <property type="evidence" value="ECO:0007669"/>
    <property type="project" value="InterPro"/>
</dbReference>
<dbReference type="PANTHER" id="PTHR33398:SF1">
    <property type="entry name" value="SMALL RIBOSOMAL SUBUNIT PROTEIN BS20C"/>
    <property type="match status" value="1"/>
</dbReference>
<dbReference type="NCBIfam" id="TIGR00029">
    <property type="entry name" value="S20"/>
    <property type="match status" value="1"/>
</dbReference>
<evidence type="ECO:0000313" key="9">
    <source>
        <dbReference type="EMBL" id="PKR79049.1"/>
    </source>
</evidence>
<dbReference type="InterPro" id="IPR002583">
    <property type="entry name" value="Ribosomal_bS20"/>
</dbReference>
<dbReference type="GO" id="GO:0006412">
    <property type="term" value="P:translation"/>
    <property type="evidence" value="ECO:0007669"/>
    <property type="project" value="UniProtKB-UniRule"/>
</dbReference>
<dbReference type="PANTHER" id="PTHR33398">
    <property type="entry name" value="30S RIBOSOMAL PROTEIN S20"/>
    <property type="match status" value="1"/>
</dbReference>
<evidence type="ECO:0000256" key="8">
    <source>
        <dbReference type="HAMAP-Rule" id="MF_00500"/>
    </source>
</evidence>
<dbReference type="OrthoDB" id="9808392at2"/>
<gene>
    <name evidence="8" type="primary">rpsT</name>
    <name evidence="9" type="ORF">CEY16_04670</name>
</gene>
<dbReference type="FunFam" id="1.20.58.110:FF:000001">
    <property type="entry name" value="30S ribosomal protein S20"/>
    <property type="match status" value="1"/>
</dbReference>
<dbReference type="SUPFAM" id="SSF46992">
    <property type="entry name" value="Ribosomal protein S20"/>
    <property type="match status" value="1"/>
</dbReference>
<sequence length="86" mass="9943">MANIKSAKKRVVINENNRLRNQKYRSDMRSSIKRVEKAVRDNNVDQAKESLKTALSNIDKAVQKNIVHSNNGDRHKSKLMKKVNQL</sequence>